<dbReference type="OrthoDB" id="2789810at2759"/>
<gene>
    <name evidence="1" type="ORF">CVT24_011047</name>
</gene>
<dbReference type="SUPFAM" id="SSF52058">
    <property type="entry name" value="L domain-like"/>
    <property type="match status" value="1"/>
</dbReference>
<dbReference type="EMBL" id="NHTK01006073">
    <property type="protein sequence ID" value="PPQ65152.1"/>
    <property type="molecule type" value="Genomic_DNA"/>
</dbReference>
<evidence type="ECO:0000313" key="2">
    <source>
        <dbReference type="Proteomes" id="UP000284842"/>
    </source>
</evidence>
<dbReference type="InterPro" id="IPR032675">
    <property type="entry name" value="LRR_dom_sf"/>
</dbReference>
<proteinExistence type="predicted"/>
<dbReference type="InParanoid" id="A0A409VFW9"/>
<dbReference type="PANTHER" id="PTHR38926:SF72">
    <property type="entry name" value="IM:7136021-RELATED"/>
    <property type="match status" value="1"/>
</dbReference>
<dbReference type="PANTHER" id="PTHR38926">
    <property type="entry name" value="F-BOX DOMAIN CONTAINING PROTEIN, EXPRESSED"/>
    <property type="match status" value="1"/>
</dbReference>
<dbReference type="SUPFAM" id="SSF52047">
    <property type="entry name" value="RNI-like"/>
    <property type="match status" value="1"/>
</dbReference>
<organism evidence="1 2">
    <name type="scientific">Panaeolus cyanescens</name>
    <dbReference type="NCBI Taxonomy" id="181874"/>
    <lineage>
        <taxon>Eukaryota</taxon>
        <taxon>Fungi</taxon>
        <taxon>Dikarya</taxon>
        <taxon>Basidiomycota</taxon>
        <taxon>Agaricomycotina</taxon>
        <taxon>Agaricomycetes</taxon>
        <taxon>Agaricomycetidae</taxon>
        <taxon>Agaricales</taxon>
        <taxon>Agaricineae</taxon>
        <taxon>Galeropsidaceae</taxon>
        <taxon>Panaeolus</taxon>
    </lineage>
</organism>
<protein>
    <recommendedName>
        <fullName evidence="3">F-box domain-containing protein</fullName>
    </recommendedName>
</protein>
<accession>A0A409VFW9</accession>
<evidence type="ECO:0008006" key="3">
    <source>
        <dbReference type="Google" id="ProtNLM"/>
    </source>
</evidence>
<reference evidence="1 2" key="1">
    <citation type="journal article" date="2018" name="Evol. Lett.">
        <title>Horizontal gene cluster transfer increased hallucinogenic mushroom diversity.</title>
        <authorList>
            <person name="Reynolds H.T."/>
            <person name="Vijayakumar V."/>
            <person name="Gluck-Thaler E."/>
            <person name="Korotkin H.B."/>
            <person name="Matheny P.B."/>
            <person name="Slot J.C."/>
        </authorList>
    </citation>
    <scope>NUCLEOTIDE SEQUENCE [LARGE SCALE GENOMIC DNA]</scope>
    <source>
        <strain evidence="1 2">2629</strain>
    </source>
</reference>
<evidence type="ECO:0000313" key="1">
    <source>
        <dbReference type="EMBL" id="PPQ65152.1"/>
    </source>
</evidence>
<dbReference type="Gene3D" id="3.80.10.10">
    <property type="entry name" value="Ribonuclease Inhibitor"/>
    <property type="match status" value="2"/>
</dbReference>
<dbReference type="Proteomes" id="UP000284842">
    <property type="component" value="Unassembled WGS sequence"/>
</dbReference>
<keyword evidence="2" id="KW-1185">Reference proteome</keyword>
<comment type="caution">
    <text evidence="1">The sequence shown here is derived from an EMBL/GenBank/DDBJ whole genome shotgun (WGS) entry which is preliminary data.</text>
</comment>
<sequence>MLPAPEHIMPATKRLPIELIHLIIDLLAENNNSFVTDLKACSLVAKSWVPICRLYLFKKVEIGSSISKPHQPLDRYRQLTALVSQNQGFAKFLRNIRFTSIATADDEAEAEPLDNPSFTLSQMSEVRRLAIAAEECYQPETTHFGWCYILDWYLSTRQLTSLSLRGTNDIPLLPILSSPHLTTLQVDYSRLSDGEYLLSQILAQRHPLALEVLKLGSVKCFPLSLLGLCPNLRTMSLYSVSFIGSDNIKFPIAFPRLTSLKIGSIEGWNLRDGTISATGGNLGFPAVTSVEVYCPLKNLPPVQTMECLTLFYEEDHYEKDQIDWSKLSRLINDSLHHLTHISLDIHAETEAESAFRNIQQVLSSCKGSNVLEYFELYLQEWLMEPESWWGTSQAAWKGLSDALSSASDFPKLKIASFSLCLECYNEKYIGILNIFTLEDFQNILSDALESLICIKCAERNGQALWNILEEKGREDFWGILQRQMEALAERNGIEVHYKVDVFSQIPEDEDATPRNAVPLTGEKLPKELIHLIIDLLVEDNDAFVSNLKACSLVAKSWASVCRSCIFKEIEIGPSLSVPHSMDRYQQLAVLIKKNQDIAKFIQNIRFTTCSTVDEHDVVKSLDDPFSALSQMSEVRRLHITIINKCRQYQPGTLYFGWRHILDRYLSTQQLTTISLIGMNEVPILTILSSPQLKSLEINDCDLAGVQAILSTPLADRPRFVLETLKAEWVTNFSFALFSLCSNLRDMVIQCVSHQDGNLDSEAGGGLGTDKDVVFSTVTSVKLRGSLDVIPQFRTLQRFTMTYNLSDDELVWKDLSRLVNDSLHHLTHICLEIEAESEAKLVFDGIQEVLSSCRRDNVLVSFKISLNEWLTDLKDWWDPEASHDAWKRLGDTFSSASDFPYLKNTSIFLVLEIADGEDTVISDTLETKGCHDFRGILSGPLEALMNRKDVEVYYEPYMLAPPEHVASAGDKLPMELVHLIIDHLGEGNNSFMSDLKACSLVAKSWVPPDSQHVSAVGRLVKPMPVDAWHCLLSPQLVRYSLTIYMLPPLEHGVPAGERLPMELIQLIIDLLGEDKNSSVTDLKACSLVARSWVPICRSYLFKEVEIGTSSSGPHRFLDRYQQLTALVKQNQGFAKFLRDIHFSSFWTPDEKAAADGLDDPFFTLSQMSNVRRLSISSETEQGRYQPGTLYFGWRYVLDWYLSTKQLAEISLTGIDDIPLLSILSCPHLTDLQVDSCHLESDLDDAMSQLLTQGPLALEILKANCVAGIPLRLLSLCPNLRTMELYSVGFIGSDSIKASIAFPHLTSLEIGSIEGWNMRDGTLSAAGEILGFPAVTSVKVYCPLEPQDFPRVQTMERLNLVYDHEEGFDFQSNMIKISRLVNDSHHHLAHMSLDIRTETHAQSILRNLQQLLDSCKGDNVLQSFKIKLQEWLMRPQSWWDTSQAAWKGLSDVLSSASDFPNLKNASFSLVLECTDEDYANISNILSENGCSDVKNILAGALEGLIDQLHRECIDQTGMPVSEGDEDDAVLSLLFELPKVHILAIKFVTMLELYRDNIATGRFGWCYLLDRYLSTNQLTTISLGGVADVPLLSILSSTQLVTLNIRSCIVSDFTTSFPSLLAKKVHFTLRNLTAKFVSGLQLRLFYLCPNLETMALQYLDSTNDNPPFPLTFPCLTSLNVSGAYGHSQLLRPGMIPDSSIFPAVTSLTIDTPHESLPRFCILQKISLSVQTFEDIFDWNELSQLMKDSLLSLTDMHLEIHADAKTDASLQHLQEVLSEFKTYNFIRSFELVAHESLEGIRDWWDFASYNEWKELGDMLAINSNFPHLKRASFTFRLGITQKDGANLETVIEEKGYGKDMKDILRRPLEALIARNDVEVHYEVGIIE</sequence>
<name>A0A409VFW9_9AGAR</name>